<evidence type="ECO:0000256" key="1">
    <source>
        <dbReference type="ARBA" id="ARBA00023002"/>
    </source>
</evidence>
<dbReference type="InterPro" id="IPR050129">
    <property type="entry name" value="Zn_alcohol_dh"/>
</dbReference>
<gene>
    <name evidence="3" type="ORF">DMB90_24645</name>
</gene>
<dbReference type="PANTHER" id="PTHR43401:SF2">
    <property type="entry name" value="L-THREONINE 3-DEHYDROGENASE"/>
    <property type="match status" value="1"/>
</dbReference>
<evidence type="ECO:0000313" key="3">
    <source>
        <dbReference type="EMBL" id="QFG77052.1"/>
    </source>
</evidence>
<evidence type="ECO:0000259" key="2">
    <source>
        <dbReference type="Pfam" id="PF00107"/>
    </source>
</evidence>
<organism evidence="3">
    <name type="scientific">Raoultella planticola</name>
    <name type="common">Klebsiella planticola</name>
    <dbReference type="NCBI Taxonomy" id="575"/>
    <lineage>
        <taxon>Bacteria</taxon>
        <taxon>Pseudomonadati</taxon>
        <taxon>Pseudomonadota</taxon>
        <taxon>Gammaproteobacteria</taxon>
        <taxon>Enterobacterales</taxon>
        <taxon>Enterobacteriaceae</taxon>
        <taxon>Klebsiella/Raoultella group</taxon>
        <taxon>Raoultella</taxon>
    </lineage>
</organism>
<protein>
    <recommendedName>
        <fullName evidence="2">Alcohol dehydrogenase-like C-terminal domain-containing protein</fullName>
    </recommendedName>
</protein>
<dbReference type="Gene3D" id="3.40.50.720">
    <property type="entry name" value="NAD(P)-binding Rossmann-like Domain"/>
    <property type="match status" value="1"/>
</dbReference>
<dbReference type="SUPFAM" id="SSF51735">
    <property type="entry name" value="NAD(P)-binding Rossmann-fold domains"/>
    <property type="match status" value="1"/>
</dbReference>
<reference evidence="3" key="1">
    <citation type="submission" date="2018-05" db="EMBL/GenBank/DDBJ databases">
        <title>Bacterial isolates from healthy term breastfed infants carrying antibiotic resistance genes.</title>
        <authorList>
            <person name="Casaburi G."/>
        </authorList>
    </citation>
    <scope>NUCLEOTIDE SEQUENCE [LARGE SCALE GENOMIC DNA]</scope>
    <source>
        <strain evidence="3">7084_4</strain>
    </source>
</reference>
<dbReference type="EMBL" id="CP029752">
    <property type="protein sequence ID" value="QFG77052.1"/>
    <property type="molecule type" value="Genomic_DNA"/>
</dbReference>
<dbReference type="GO" id="GO:0016491">
    <property type="term" value="F:oxidoreductase activity"/>
    <property type="evidence" value="ECO:0007669"/>
    <property type="project" value="UniProtKB-KW"/>
</dbReference>
<dbReference type="PANTHER" id="PTHR43401">
    <property type="entry name" value="L-THREONINE 3-DEHYDROGENASE"/>
    <property type="match status" value="1"/>
</dbReference>
<accession>A0A5P6AAZ8</accession>
<name>A0A5P6AAZ8_RAOPL</name>
<sequence length="113" mass="11730">MKVGCRVAVVGCGTIGLLAVQWAQVCGAGEVFAFDTDRKKLDIAKETGARDVFSVEDEGYLSRFHELTESSGVDIVIESSGHPAGIASAMLLAAKGGAVVLRVFLMATSLSPA</sequence>
<dbReference type="Pfam" id="PF00107">
    <property type="entry name" value="ADH_zinc_N"/>
    <property type="match status" value="1"/>
</dbReference>
<proteinExistence type="predicted"/>
<feature type="domain" description="Alcohol dehydrogenase-like C-terminal" evidence="2">
    <location>
        <begin position="15"/>
        <end position="101"/>
    </location>
</feature>
<keyword evidence="1" id="KW-0560">Oxidoreductase</keyword>
<dbReference type="AlphaFoldDB" id="A0A5P6AAZ8"/>
<dbReference type="InterPro" id="IPR013149">
    <property type="entry name" value="ADH-like_C"/>
</dbReference>
<dbReference type="InterPro" id="IPR036291">
    <property type="entry name" value="NAD(P)-bd_dom_sf"/>
</dbReference>